<dbReference type="Proteomes" id="UP000287651">
    <property type="component" value="Unassembled WGS sequence"/>
</dbReference>
<dbReference type="AlphaFoldDB" id="A0A426XIH8"/>
<dbReference type="EMBL" id="AMZH03020299">
    <property type="protein sequence ID" value="RRT39308.1"/>
    <property type="molecule type" value="Genomic_DNA"/>
</dbReference>
<name>A0A426XIH8_ENSVE</name>
<feature type="region of interest" description="Disordered" evidence="1">
    <location>
        <begin position="31"/>
        <end position="71"/>
    </location>
</feature>
<reference evidence="2 3" key="1">
    <citation type="journal article" date="2014" name="Agronomy (Basel)">
        <title>A Draft Genome Sequence for Ensete ventricosum, the Drought-Tolerant Tree Against Hunger.</title>
        <authorList>
            <person name="Harrison J."/>
            <person name="Moore K.A."/>
            <person name="Paszkiewicz K."/>
            <person name="Jones T."/>
            <person name="Grant M."/>
            <person name="Ambacheew D."/>
            <person name="Muzemil S."/>
            <person name="Studholme D.J."/>
        </authorList>
    </citation>
    <scope>NUCLEOTIDE SEQUENCE [LARGE SCALE GENOMIC DNA]</scope>
</reference>
<comment type="caution">
    <text evidence="2">The sequence shown here is derived from an EMBL/GenBank/DDBJ whole genome shotgun (WGS) entry which is preliminary data.</text>
</comment>
<evidence type="ECO:0000256" key="1">
    <source>
        <dbReference type="SAM" id="MobiDB-lite"/>
    </source>
</evidence>
<evidence type="ECO:0000313" key="3">
    <source>
        <dbReference type="Proteomes" id="UP000287651"/>
    </source>
</evidence>
<accession>A0A426XIH8</accession>
<gene>
    <name evidence="2" type="ORF">B296_00015533</name>
</gene>
<protein>
    <submittedName>
        <fullName evidence="2">Uncharacterized protein</fullName>
    </submittedName>
</protein>
<sequence length="103" mass="11752">MQHRRSCPVRDRIMQRTARELDSFSAHIHLREPDKSDDKAEWSKGARKRRPVQWGSTTLKQSVGQKGGGLEEHHSAVEAIYQLRRKGCRCKVTDSRTMGLAAP</sequence>
<organism evidence="2 3">
    <name type="scientific">Ensete ventricosum</name>
    <name type="common">Abyssinian banana</name>
    <name type="synonym">Musa ensete</name>
    <dbReference type="NCBI Taxonomy" id="4639"/>
    <lineage>
        <taxon>Eukaryota</taxon>
        <taxon>Viridiplantae</taxon>
        <taxon>Streptophyta</taxon>
        <taxon>Embryophyta</taxon>
        <taxon>Tracheophyta</taxon>
        <taxon>Spermatophyta</taxon>
        <taxon>Magnoliopsida</taxon>
        <taxon>Liliopsida</taxon>
        <taxon>Zingiberales</taxon>
        <taxon>Musaceae</taxon>
        <taxon>Ensete</taxon>
    </lineage>
</organism>
<feature type="compositionally biased region" description="Basic and acidic residues" evidence="1">
    <location>
        <begin position="31"/>
        <end position="44"/>
    </location>
</feature>
<proteinExistence type="predicted"/>
<evidence type="ECO:0000313" key="2">
    <source>
        <dbReference type="EMBL" id="RRT39308.1"/>
    </source>
</evidence>
<feature type="compositionally biased region" description="Polar residues" evidence="1">
    <location>
        <begin position="54"/>
        <end position="64"/>
    </location>
</feature>